<dbReference type="EMBL" id="HACG01011564">
    <property type="protein sequence ID" value="CEK58429.1"/>
    <property type="molecule type" value="Transcribed_RNA"/>
</dbReference>
<sequence length="104" mass="11864">MFRADWRHFFSDICVVDEELTVCYMNADPWGHSVNYYSGACSSEQDQESETELKDNGTSSSRPTFDEVNDAVKTLCYYVQPQQELNFKTTTYNSGASCICKIQS</sequence>
<organism evidence="4">
    <name type="scientific">Arion vulgaris</name>
    <dbReference type="NCBI Taxonomy" id="1028688"/>
    <lineage>
        <taxon>Eukaryota</taxon>
        <taxon>Metazoa</taxon>
        <taxon>Spiralia</taxon>
        <taxon>Lophotrochozoa</taxon>
        <taxon>Mollusca</taxon>
        <taxon>Gastropoda</taxon>
        <taxon>Heterobranchia</taxon>
        <taxon>Euthyneura</taxon>
        <taxon>Panpulmonata</taxon>
        <taxon>Eupulmonata</taxon>
        <taxon>Stylommatophora</taxon>
        <taxon>Helicina</taxon>
        <taxon>Arionoidea</taxon>
        <taxon>Arionidae</taxon>
        <taxon>Arion</taxon>
    </lineage>
</organism>
<protein>
    <submittedName>
        <fullName evidence="4">Uncharacterized protein</fullName>
    </submittedName>
</protein>
<evidence type="ECO:0000313" key="3">
    <source>
        <dbReference type="EMBL" id="CEK58428.1"/>
    </source>
</evidence>
<accession>A0A0B6YQA6</accession>
<dbReference type="EMBL" id="HACG01011563">
    <property type="protein sequence ID" value="CEK58428.1"/>
    <property type="molecule type" value="Transcribed_RNA"/>
</dbReference>
<proteinExistence type="predicted"/>
<dbReference type="EMBL" id="HACG01011562">
    <property type="protein sequence ID" value="CEK58427.1"/>
    <property type="molecule type" value="Transcribed_RNA"/>
</dbReference>
<evidence type="ECO:0000313" key="2">
    <source>
        <dbReference type="EMBL" id="CEK58427.1"/>
    </source>
</evidence>
<evidence type="ECO:0000313" key="4">
    <source>
        <dbReference type="EMBL" id="CEK58429.1"/>
    </source>
</evidence>
<name>A0A0B6YQA6_9EUPU</name>
<gene>
    <name evidence="4" type="primary">ORF33059</name>
    <name evidence="2" type="synonym">ORF33054</name>
    <name evidence="3" type="synonym">ORF33056</name>
</gene>
<reference evidence="4" key="1">
    <citation type="submission" date="2014-12" db="EMBL/GenBank/DDBJ databases">
        <title>Insight into the proteome of Arion vulgaris.</title>
        <authorList>
            <person name="Aradska J."/>
            <person name="Bulat T."/>
            <person name="Smidak R."/>
            <person name="Sarate P."/>
            <person name="Gangsoo J."/>
            <person name="Sialana F."/>
            <person name="Bilban M."/>
            <person name="Lubec G."/>
        </authorList>
    </citation>
    <scope>NUCLEOTIDE SEQUENCE</scope>
    <source>
        <tissue evidence="4">Skin</tissue>
    </source>
</reference>
<dbReference type="AlphaFoldDB" id="A0A0B6YQA6"/>
<feature type="region of interest" description="Disordered" evidence="1">
    <location>
        <begin position="45"/>
        <end position="65"/>
    </location>
</feature>
<evidence type="ECO:0000256" key="1">
    <source>
        <dbReference type="SAM" id="MobiDB-lite"/>
    </source>
</evidence>